<sequence>MNKDQINNRIALLYLSLQFCSEQMKMFTAGERICINQERFQWMHILSDPEAEPRPVSESIETKINDVIRLIEVYKFKPFNPDPFTYEIVNKQ</sequence>
<proteinExistence type="predicted"/>
<gene>
    <name evidence="1" type="ORF">OIU83_10740</name>
</gene>
<organism evidence="1 2">
    <name type="scientific">Flavobacterium shii</name>
    <dbReference type="NCBI Taxonomy" id="2987687"/>
    <lineage>
        <taxon>Bacteria</taxon>
        <taxon>Pseudomonadati</taxon>
        <taxon>Bacteroidota</taxon>
        <taxon>Flavobacteriia</taxon>
        <taxon>Flavobacteriales</taxon>
        <taxon>Flavobacteriaceae</taxon>
        <taxon>Flavobacterium</taxon>
    </lineage>
</organism>
<dbReference type="AlphaFoldDB" id="A0A9X2ZI98"/>
<dbReference type="RefSeq" id="WP_264206257.1">
    <property type="nucleotide sequence ID" value="NZ_JAOZEW010000010.1"/>
</dbReference>
<name>A0A9X2ZI98_9FLAO</name>
<protein>
    <submittedName>
        <fullName evidence="1">Uncharacterized protein</fullName>
    </submittedName>
</protein>
<dbReference type="EMBL" id="JAOZEW010000010">
    <property type="protein sequence ID" value="MCV9928133.1"/>
    <property type="molecule type" value="Genomic_DNA"/>
</dbReference>
<accession>A0A9X2ZI98</accession>
<comment type="caution">
    <text evidence="1">The sequence shown here is derived from an EMBL/GenBank/DDBJ whole genome shotgun (WGS) entry which is preliminary data.</text>
</comment>
<keyword evidence="2" id="KW-1185">Reference proteome</keyword>
<evidence type="ECO:0000313" key="1">
    <source>
        <dbReference type="EMBL" id="MCV9928133.1"/>
    </source>
</evidence>
<evidence type="ECO:0000313" key="2">
    <source>
        <dbReference type="Proteomes" id="UP001151079"/>
    </source>
</evidence>
<dbReference type="Proteomes" id="UP001151079">
    <property type="component" value="Unassembled WGS sequence"/>
</dbReference>
<reference evidence="1" key="1">
    <citation type="submission" date="2022-10" db="EMBL/GenBank/DDBJ databases">
        <title>Two novel species of Flavobacterium.</title>
        <authorList>
            <person name="Liu Q."/>
            <person name="Xin Y.-H."/>
        </authorList>
    </citation>
    <scope>NUCLEOTIDE SEQUENCE</scope>
    <source>
        <strain evidence="1">LS1R49</strain>
    </source>
</reference>